<dbReference type="PRINTS" id="PR00885">
    <property type="entry name" value="BCTERIALGSPH"/>
</dbReference>
<evidence type="ECO:0000256" key="3">
    <source>
        <dbReference type="ARBA" id="ARBA00022692"/>
    </source>
</evidence>
<comment type="subcellular location">
    <subcellularLocation>
        <location evidence="1">Membrane</location>
        <topology evidence="1">Single-pass membrane protein</topology>
    </subcellularLocation>
</comment>
<evidence type="ECO:0000256" key="6">
    <source>
        <dbReference type="SAM" id="Phobius"/>
    </source>
</evidence>
<comment type="caution">
    <text evidence="7">The sequence shown here is derived from an EMBL/GenBank/DDBJ whole genome shotgun (WGS) entry which is preliminary data.</text>
</comment>
<dbReference type="InterPro" id="IPR045584">
    <property type="entry name" value="Pilin-like"/>
</dbReference>
<feature type="transmembrane region" description="Helical" evidence="6">
    <location>
        <begin position="12"/>
        <end position="33"/>
    </location>
</feature>
<evidence type="ECO:0000256" key="1">
    <source>
        <dbReference type="ARBA" id="ARBA00004167"/>
    </source>
</evidence>
<dbReference type="GO" id="GO:0015627">
    <property type="term" value="C:type II protein secretion system complex"/>
    <property type="evidence" value="ECO:0007669"/>
    <property type="project" value="InterPro"/>
</dbReference>
<dbReference type="GO" id="GO:0016020">
    <property type="term" value="C:membrane"/>
    <property type="evidence" value="ECO:0007669"/>
    <property type="project" value="UniProtKB-SubCell"/>
</dbReference>
<accession>A0A7X1B2J9</accession>
<dbReference type="GO" id="GO:0015628">
    <property type="term" value="P:protein secretion by the type II secretion system"/>
    <property type="evidence" value="ECO:0007669"/>
    <property type="project" value="InterPro"/>
</dbReference>
<proteinExistence type="predicted"/>
<evidence type="ECO:0000313" key="7">
    <source>
        <dbReference type="EMBL" id="MBC2604469.1"/>
    </source>
</evidence>
<evidence type="ECO:0000256" key="4">
    <source>
        <dbReference type="ARBA" id="ARBA00022989"/>
    </source>
</evidence>
<evidence type="ECO:0000313" key="8">
    <source>
        <dbReference type="Proteomes" id="UP000526501"/>
    </source>
</evidence>
<keyword evidence="5 6" id="KW-0472">Membrane</keyword>
<name>A0A7X1B2J9_9BACT</name>
<dbReference type="NCBIfam" id="TIGR02532">
    <property type="entry name" value="IV_pilin_GFxxxE"/>
    <property type="match status" value="1"/>
</dbReference>
<keyword evidence="3 6" id="KW-0812">Transmembrane</keyword>
<dbReference type="InterPro" id="IPR002416">
    <property type="entry name" value="T2SS_protein-GspH"/>
</dbReference>
<dbReference type="AlphaFoldDB" id="A0A7X1B2J9"/>
<dbReference type="Proteomes" id="UP000526501">
    <property type="component" value="Unassembled WGS sequence"/>
</dbReference>
<reference evidence="7 8" key="1">
    <citation type="submission" date="2020-07" db="EMBL/GenBank/DDBJ databases">
        <authorList>
            <person name="Feng X."/>
        </authorList>
    </citation>
    <scope>NUCLEOTIDE SEQUENCE [LARGE SCALE GENOMIC DNA]</scope>
    <source>
        <strain evidence="7 8">JCM23202</strain>
    </source>
</reference>
<dbReference type="InterPro" id="IPR012902">
    <property type="entry name" value="N_methyl_site"/>
</dbReference>
<evidence type="ECO:0000256" key="2">
    <source>
        <dbReference type="ARBA" id="ARBA00022481"/>
    </source>
</evidence>
<dbReference type="RefSeq" id="WP_185658366.1">
    <property type="nucleotide sequence ID" value="NZ_CAWPOO010000001.1"/>
</dbReference>
<keyword evidence="4 6" id="KW-1133">Transmembrane helix</keyword>
<dbReference type="EMBL" id="JACHVC010000001">
    <property type="protein sequence ID" value="MBC2604469.1"/>
    <property type="molecule type" value="Genomic_DNA"/>
</dbReference>
<keyword evidence="8" id="KW-1185">Reference proteome</keyword>
<sequence>MRRVINVSRSGFTLFEILLVLALIGLLSSLFVLNIGSLLRDGELETLEREYWRAVESARAGAVFKQQAHFLEWDADESQFLVKAGSSVESFPVSLDSSGNYEIDVLFEEVAAENSYLLIRGELVAVREIVTVGFFPDGTCSPYTVSLQVEDFVTRFQMDPWTGVELVNPHSGEESAI</sequence>
<dbReference type="SUPFAM" id="SSF54523">
    <property type="entry name" value="Pili subunits"/>
    <property type="match status" value="1"/>
</dbReference>
<protein>
    <submittedName>
        <fullName evidence="7">Prepilin-type N-terminal cleavage/methylation domain-containing protein</fullName>
    </submittedName>
</protein>
<organism evidence="7 8">
    <name type="scientific">Pelagicoccus albus</name>
    <dbReference type="NCBI Taxonomy" id="415222"/>
    <lineage>
        <taxon>Bacteria</taxon>
        <taxon>Pseudomonadati</taxon>
        <taxon>Verrucomicrobiota</taxon>
        <taxon>Opitutia</taxon>
        <taxon>Puniceicoccales</taxon>
        <taxon>Pelagicoccaceae</taxon>
        <taxon>Pelagicoccus</taxon>
    </lineage>
</organism>
<keyword evidence="2" id="KW-0488">Methylation</keyword>
<gene>
    <name evidence="7" type="ORF">H5P27_00195</name>
</gene>
<evidence type="ECO:0000256" key="5">
    <source>
        <dbReference type="ARBA" id="ARBA00023136"/>
    </source>
</evidence>